<evidence type="ECO:0000313" key="3">
    <source>
        <dbReference type="Proteomes" id="UP000295055"/>
    </source>
</evidence>
<dbReference type="Gene3D" id="1.10.3670.10">
    <property type="entry name" value="Putative xylanase like domain"/>
    <property type="match status" value="1"/>
</dbReference>
<dbReference type="AlphaFoldDB" id="A0A4V2V365"/>
<evidence type="ECO:0000313" key="2">
    <source>
        <dbReference type="EMBL" id="TCT30137.1"/>
    </source>
</evidence>
<gene>
    <name evidence="2" type="ORF">EC835_1108</name>
</gene>
<accession>A0A4V2V365</accession>
<protein>
    <submittedName>
        <fullName evidence="2">Uncharacterized protein DUF1460</fullName>
    </submittedName>
</protein>
<feature type="signal peptide" evidence="1">
    <location>
        <begin position="1"/>
        <end position="26"/>
    </location>
</feature>
<dbReference type="OrthoDB" id="9796191at2"/>
<dbReference type="SUPFAM" id="SSF54001">
    <property type="entry name" value="Cysteine proteinases"/>
    <property type="match status" value="1"/>
</dbReference>
<reference evidence="2 3" key="1">
    <citation type="submission" date="2019-03" db="EMBL/GenBank/DDBJ databases">
        <title>Genomic analyses of the natural microbiome of Caenorhabditis elegans.</title>
        <authorList>
            <person name="Samuel B."/>
        </authorList>
    </citation>
    <scope>NUCLEOTIDE SEQUENCE [LARGE SCALE GENOMIC DNA]</scope>
    <source>
        <strain evidence="2 3">JUb102</strain>
    </source>
</reference>
<dbReference type="Gene3D" id="2.30.260.10">
    <property type="entry name" value="putative xylanase like domain"/>
    <property type="match status" value="1"/>
</dbReference>
<evidence type="ECO:0000256" key="1">
    <source>
        <dbReference type="SAM" id="SignalP"/>
    </source>
</evidence>
<organism evidence="2 3">
    <name type="scientific">Providencia alcalifaciens</name>
    <dbReference type="NCBI Taxonomy" id="126385"/>
    <lineage>
        <taxon>Bacteria</taxon>
        <taxon>Pseudomonadati</taxon>
        <taxon>Pseudomonadota</taxon>
        <taxon>Gammaproteobacteria</taxon>
        <taxon>Enterobacterales</taxon>
        <taxon>Morganellaceae</taxon>
        <taxon>Providencia</taxon>
    </lineage>
</organism>
<dbReference type="Proteomes" id="UP000295055">
    <property type="component" value="Unassembled WGS sequence"/>
</dbReference>
<dbReference type="EMBL" id="SMAS01000010">
    <property type="protein sequence ID" value="TCT30137.1"/>
    <property type="molecule type" value="Genomic_DNA"/>
</dbReference>
<proteinExistence type="predicted"/>
<dbReference type="InterPro" id="IPR010846">
    <property type="entry name" value="AmiA-like"/>
</dbReference>
<name>A0A4V2V365_9GAMM</name>
<feature type="chain" id="PRO_5020608456" evidence="1">
    <location>
        <begin position="27"/>
        <end position="264"/>
    </location>
</feature>
<dbReference type="Pfam" id="PF07313">
    <property type="entry name" value="AmiA-like"/>
    <property type="match status" value="1"/>
</dbReference>
<dbReference type="RefSeq" id="WP_132497078.1">
    <property type="nucleotide sequence ID" value="NZ_SMAS01000010.1"/>
</dbReference>
<sequence length="264" mass="29424">MAGLKKCNPLGWLLGIFWLCSSSVQATEVPEVVLTTGSYGVLEKAISASQGSSAEQKMANATAILLGTPYNNRTLNMDAFSAERLIIDLKAVDCMTFIEYSEAFKHADDAEQFASYLEKIRYVDAKVAFNQRRHFFSDWAEGEHKVVSDITAQLSPHTVFVNKQLNKKSNGDPIIATVKITPRVISYVPTRFIDRTLLKQLKTGDYIGIYSSASGLDVTHVGVVIREGEKVIFRHASSQRKNLRVMDVELFSYLQGKSGIMVFR</sequence>
<keyword evidence="1" id="KW-0732">Signal</keyword>
<dbReference type="InterPro" id="IPR038765">
    <property type="entry name" value="Papain-like_cys_pep_sf"/>
</dbReference>
<comment type="caution">
    <text evidence="2">The sequence shown here is derived from an EMBL/GenBank/DDBJ whole genome shotgun (WGS) entry which is preliminary data.</text>
</comment>